<feature type="transmembrane region" description="Helical" evidence="1">
    <location>
        <begin position="68"/>
        <end position="86"/>
    </location>
</feature>
<feature type="transmembrane region" description="Helical" evidence="1">
    <location>
        <begin position="34"/>
        <end position="56"/>
    </location>
</feature>
<dbReference type="EMBL" id="CP152276">
    <property type="protein sequence ID" value="XAE42044.1"/>
    <property type="molecule type" value="Genomic_DNA"/>
</dbReference>
<gene>
    <name evidence="2" type="ORF">AAC691_17495</name>
</gene>
<dbReference type="InterPro" id="IPR037185">
    <property type="entry name" value="EmrE-like"/>
</dbReference>
<evidence type="ECO:0000313" key="2">
    <source>
        <dbReference type="EMBL" id="XAE42044.1"/>
    </source>
</evidence>
<evidence type="ECO:0000313" key="3">
    <source>
        <dbReference type="Proteomes" id="UP001449795"/>
    </source>
</evidence>
<dbReference type="RefSeq" id="WP_323989756.1">
    <property type="nucleotide sequence ID" value="NZ_CP152276.1"/>
</dbReference>
<feature type="transmembrane region" description="Helical" evidence="1">
    <location>
        <begin position="7"/>
        <end position="28"/>
    </location>
</feature>
<dbReference type="SUPFAM" id="SSF103481">
    <property type="entry name" value="Multidrug resistance efflux transporter EmrE"/>
    <property type="match status" value="1"/>
</dbReference>
<accession>A0ABZ3D2R4</accession>
<feature type="transmembrane region" description="Helical" evidence="1">
    <location>
        <begin position="278"/>
        <end position="297"/>
    </location>
</feature>
<dbReference type="PROSITE" id="PS51257">
    <property type="entry name" value="PROKAR_LIPOPROTEIN"/>
    <property type="match status" value="1"/>
</dbReference>
<feature type="transmembrane region" description="Helical" evidence="1">
    <location>
        <begin position="92"/>
        <end position="116"/>
    </location>
</feature>
<name>A0ABZ3D2R4_9PROT</name>
<keyword evidence="1" id="KW-1133">Transmembrane helix</keyword>
<keyword evidence="1" id="KW-0472">Membrane</keyword>
<feature type="transmembrane region" description="Helical" evidence="1">
    <location>
        <begin position="309"/>
        <end position="326"/>
    </location>
</feature>
<protein>
    <submittedName>
        <fullName evidence="2">EamA family transporter</fullName>
    </submittedName>
</protein>
<keyword evidence="1" id="KW-0812">Transmembrane</keyword>
<sequence>MKSDAPLLSGLLNGLAAGACWGTIFLAPELVPDFGALALSLARYLAYGLLSAALLAPRWRTVLPRVPASGWCGLFGLGLAGNLAYYVLIASAVRLCGIGATSIVTGFLPVTVALLGTRDAGSLPLRRLAPSLLLAAIGIGLIGLQAAGTPAASAAGAAPHRVLGLLCALAGLTSWSLFAVSNARWMRRLPTIGAGDWGLLTGLVTGAQSLVLLPVLALAGPGMAFGSAFGTVFGTAPGAGPATHDARQWLVFGAVSVGVGLLGSVLGGMFWNRASRQLPLTLSGQMAVGETLFALFYGCLWHQRWPTALEIAAVGFLAASVVTCAARHARPPAPRAA</sequence>
<proteinExistence type="predicted"/>
<feature type="transmembrane region" description="Helical" evidence="1">
    <location>
        <begin position="162"/>
        <end position="185"/>
    </location>
</feature>
<evidence type="ECO:0000256" key="1">
    <source>
        <dbReference type="SAM" id="Phobius"/>
    </source>
</evidence>
<feature type="transmembrane region" description="Helical" evidence="1">
    <location>
        <begin position="128"/>
        <end position="147"/>
    </location>
</feature>
<keyword evidence="3" id="KW-1185">Reference proteome</keyword>
<feature type="transmembrane region" description="Helical" evidence="1">
    <location>
        <begin position="249"/>
        <end position="271"/>
    </location>
</feature>
<dbReference type="Proteomes" id="UP001449795">
    <property type="component" value="Chromosome"/>
</dbReference>
<organism evidence="2 3">
    <name type="scientific">Nguyenibacter vanlangensis</name>
    <dbReference type="NCBI Taxonomy" id="1216886"/>
    <lineage>
        <taxon>Bacteria</taxon>
        <taxon>Pseudomonadati</taxon>
        <taxon>Pseudomonadota</taxon>
        <taxon>Alphaproteobacteria</taxon>
        <taxon>Acetobacterales</taxon>
        <taxon>Acetobacteraceae</taxon>
        <taxon>Nguyenibacter</taxon>
    </lineage>
</organism>
<reference evidence="2 3" key="1">
    <citation type="submission" date="2024-04" db="EMBL/GenBank/DDBJ databases">
        <title>Complete genome sequence of Nguyenibacter vanlangesis HBCM-1154, a strain capable of nitrogen fixation, IAA production, and phosphorus solubilization isolated from sugarcane soil.</title>
        <authorList>
            <person name="MY HANH P."/>
        </authorList>
    </citation>
    <scope>NUCLEOTIDE SEQUENCE [LARGE SCALE GENOMIC DNA]</scope>
    <source>
        <strain evidence="2 3">HBCM 1154</strain>
    </source>
</reference>